<dbReference type="Gene3D" id="3.30.300.20">
    <property type="match status" value="1"/>
</dbReference>
<organism evidence="1 2">
    <name type="scientific">Aliiglaciecola litoralis</name>
    <dbReference type="NCBI Taxonomy" id="582857"/>
    <lineage>
        <taxon>Bacteria</taxon>
        <taxon>Pseudomonadati</taxon>
        <taxon>Pseudomonadota</taxon>
        <taxon>Gammaproteobacteria</taxon>
        <taxon>Alteromonadales</taxon>
        <taxon>Alteromonadaceae</taxon>
        <taxon>Aliiglaciecola</taxon>
    </lineage>
</organism>
<evidence type="ECO:0000313" key="2">
    <source>
        <dbReference type="Proteomes" id="UP001500359"/>
    </source>
</evidence>
<gene>
    <name evidence="1" type="ORF">GCM10009114_32470</name>
</gene>
<evidence type="ECO:0000313" key="1">
    <source>
        <dbReference type="EMBL" id="GAA0859345.1"/>
    </source>
</evidence>
<protein>
    <recommendedName>
        <fullName evidence="3">Osmotically inducible protein OsmC</fullName>
    </recommendedName>
</protein>
<dbReference type="Pfam" id="PF02566">
    <property type="entry name" value="OsmC"/>
    <property type="match status" value="1"/>
</dbReference>
<dbReference type="InterPro" id="IPR003718">
    <property type="entry name" value="OsmC/Ohr_fam"/>
</dbReference>
<keyword evidence="2" id="KW-1185">Reference proteome</keyword>
<reference evidence="1 2" key="1">
    <citation type="journal article" date="2019" name="Int. J. Syst. Evol. Microbiol.">
        <title>The Global Catalogue of Microorganisms (GCM) 10K type strain sequencing project: providing services to taxonomists for standard genome sequencing and annotation.</title>
        <authorList>
            <consortium name="The Broad Institute Genomics Platform"/>
            <consortium name="The Broad Institute Genome Sequencing Center for Infectious Disease"/>
            <person name="Wu L."/>
            <person name="Ma J."/>
        </authorList>
    </citation>
    <scope>NUCLEOTIDE SEQUENCE [LARGE SCALE GENOMIC DNA]</scope>
    <source>
        <strain evidence="1 2">JCM 15896</strain>
    </source>
</reference>
<dbReference type="InterPro" id="IPR052707">
    <property type="entry name" value="OsmC_Ohr_Peroxiredoxin"/>
</dbReference>
<proteinExistence type="predicted"/>
<dbReference type="InterPro" id="IPR015946">
    <property type="entry name" value="KH_dom-like_a/b"/>
</dbReference>
<dbReference type="RefSeq" id="WP_343861885.1">
    <property type="nucleotide sequence ID" value="NZ_BAAAFD010000011.1"/>
</dbReference>
<comment type="caution">
    <text evidence="1">The sequence shown here is derived from an EMBL/GenBank/DDBJ whole genome shotgun (WGS) entry which is preliminary data.</text>
</comment>
<accession>A0ABN1LS42</accession>
<dbReference type="InterPro" id="IPR036102">
    <property type="entry name" value="OsmC/Ohrsf"/>
</dbReference>
<dbReference type="EMBL" id="BAAAFD010000011">
    <property type="protein sequence ID" value="GAA0859345.1"/>
    <property type="molecule type" value="Genomic_DNA"/>
</dbReference>
<name>A0ABN1LS42_9ALTE</name>
<dbReference type="PANTHER" id="PTHR42830:SF2">
    <property type="entry name" value="OSMC_OHR FAMILY PROTEIN"/>
    <property type="match status" value="1"/>
</dbReference>
<sequence length="145" mass="15804">MQALPHQYQIKAKGKSDNSLIVSVNNLDDMAVAPPAQFGGPGDVWSPEDFFMASISSCFILSFRAVARASKLNWVSLECHSEGTLDRVDGKTQFTKVVTKACLVIGENQSIEDAERILHKADQNCLVANSLTTETLLECDVTVQS</sequence>
<dbReference type="Proteomes" id="UP001500359">
    <property type="component" value="Unassembled WGS sequence"/>
</dbReference>
<dbReference type="PANTHER" id="PTHR42830">
    <property type="entry name" value="OSMOTICALLY INDUCIBLE FAMILY PROTEIN"/>
    <property type="match status" value="1"/>
</dbReference>
<evidence type="ECO:0008006" key="3">
    <source>
        <dbReference type="Google" id="ProtNLM"/>
    </source>
</evidence>
<dbReference type="SUPFAM" id="SSF82784">
    <property type="entry name" value="OsmC-like"/>
    <property type="match status" value="1"/>
</dbReference>